<dbReference type="GO" id="GO:0005524">
    <property type="term" value="F:ATP binding"/>
    <property type="evidence" value="ECO:0007669"/>
    <property type="project" value="UniProtKB-KW"/>
</dbReference>
<evidence type="ECO:0000256" key="3">
    <source>
        <dbReference type="ARBA" id="ARBA00022741"/>
    </source>
</evidence>
<evidence type="ECO:0000256" key="1">
    <source>
        <dbReference type="ARBA" id="ARBA00012220"/>
    </source>
</evidence>
<keyword evidence="3" id="KW-0547">Nucleotide-binding</keyword>
<dbReference type="AlphaFoldDB" id="A0A6A0B8K1"/>
<evidence type="ECO:0000256" key="4">
    <source>
        <dbReference type="ARBA" id="ARBA00022840"/>
    </source>
</evidence>
<keyword evidence="4" id="KW-0067">ATP-binding</keyword>
<sequence>MDIARELLKERYFSKLKQSDDLFVGIELEFPIVNLTGEAAEFPVVWGLFDEIVENLPFSVEKTDENGQAIQLISDENDDRILFEVGYNTLEFAFDKAKTISEVASRFETYLAVIQNYLASKNHLMTGLGVNPFWDKNDNRPVASDRYEMLMAYLKLGASHESVRDHHYNYGAFIQGSQIQLDVIEDNLLDVLNLFNAIEPAKAWLFANSYLWQSQLDTLISRDIFWEESMHGVFKENVGVFPEFFTDKESFLDYLTKTALFTTTHDEKTYYFSPIQVADFFNHDEIAAFDLAGNDVVLSPSPHDFDNHRSYQYQDLTARGTVEFRSTCAQPIADSFSVAAFHLGLMVELSEFKNLLSDHDFYEDYGRDYPTLRRRFAGQNLTSDELADVAAFAKDLLDLAKKGLDKRGFGEADYLASLYERVEKLENPAIRALELYNNGKTLSEISEIFANGKNI</sequence>
<dbReference type="PANTHER" id="PTHR34378:SF1">
    <property type="entry name" value="GLUTAMATE--CYSTEINE LIGASE, CHLOROPLASTIC"/>
    <property type="match status" value="1"/>
</dbReference>
<dbReference type="InterPro" id="IPR014746">
    <property type="entry name" value="Gln_synth/guanido_kin_cat_dom"/>
</dbReference>
<organism evidence="6 7">
    <name type="scientific">Pseudolactococcus insecticola</name>
    <dbReference type="NCBI Taxonomy" id="2709158"/>
    <lineage>
        <taxon>Bacteria</taxon>
        <taxon>Bacillati</taxon>
        <taxon>Bacillota</taxon>
        <taxon>Bacilli</taxon>
        <taxon>Lactobacillales</taxon>
        <taxon>Streptococcaceae</taxon>
        <taxon>Pseudolactococcus</taxon>
    </lineage>
</organism>
<dbReference type="EC" id="6.3.2.2" evidence="1"/>
<dbReference type="InterPro" id="IPR006336">
    <property type="entry name" value="GCS2"/>
</dbReference>
<dbReference type="SUPFAM" id="SSF55931">
    <property type="entry name" value="Glutamine synthetase/guanido kinase"/>
    <property type="match status" value="1"/>
</dbReference>
<dbReference type="RefSeq" id="WP_172357353.1">
    <property type="nucleotide sequence ID" value="NZ_BLLH01000009.1"/>
</dbReference>
<protein>
    <recommendedName>
        <fullName evidence="1">glutamate--cysteine ligase</fullName>
        <ecNumber evidence="1">6.3.2.2</ecNumber>
    </recommendedName>
</protein>
<reference evidence="6 7" key="1">
    <citation type="submission" date="2020-02" db="EMBL/GenBank/DDBJ databases">
        <title>Draft genome sequence of Lactococcus sp. Hs20B0-1.</title>
        <authorList>
            <person name="Noda S."/>
            <person name="Yuki M."/>
            <person name="Ohkuma M."/>
        </authorList>
    </citation>
    <scope>NUCLEOTIDE SEQUENCE [LARGE SCALE GENOMIC DNA]</scope>
    <source>
        <strain evidence="6 7">Hs20B0-1</strain>
    </source>
</reference>
<dbReference type="GO" id="GO:0006750">
    <property type="term" value="P:glutathione biosynthetic process"/>
    <property type="evidence" value="ECO:0007669"/>
    <property type="project" value="InterPro"/>
</dbReference>
<dbReference type="EMBL" id="BLLH01000009">
    <property type="protein sequence ID" value="GFH41166.1"/>
    <property type="molecule type" value="Genomic_DNA"/>
</dbReference>
<dbReference type="Proteomes" id="UP000475928">
    <property type="component" value="Unassembled WGS sequence"/>
</dbReference>
<gene>
    <name evidence="6" type="ORF">Hs20B_15640</name>
</gene>
<evidence type="ECO:0000313" key="7">
    <source>
        <dbReference type="Proteomes" id="UP000475928"/>
    </source>
</evidence>
<accession>A0A6A0B8K1</accession>
<dbReference type="PANTHER" id="PTHR34378">
    <property type="entry name" value="GLUTAMATE--CYSTEINE LIGASE, CHLOROPLASTIC"/>
    <property type="match status" value="1"/>
</dbReference>
<evidence type="ECO:0000313" key="6">
    <source>
        <dbReference type="EMBL" id="GFH41166.1"/>
    </source>
</evidence>
<dbReference type="Gene3D" id="3.30.590.20">
    <property type="match status" value="1"/>
</dbReference>
<evidence type="ECO:0000256" key="5">
    <source>
        <dbReference type="ARBA" id="ARBA00048819"/>
    </source>
</evidence>
<keyword evidence="2" id="KW-0436">Ligase</keyword>
<comment type="caution">
    <text evidence="6">The sequence shown here is derived from an EMBL/GenBank/DDBJ whole genome shotgun (WGS) entry which is preliminary data.</text>
</comment>
<proteinExistence type="predicted"/>
<dbReference type="Pfam" id="PF04107">
    <property type="entry name" value="GCS2"/>
    <property type="match status" value="1"/>
</dbReference>
<dbReference type="InterPro" id="IPR035434">
    <property type="entry name" value="GCL_bact_plant"/>
</dbReference>
<keyword evidence="7" id="KW-1185">Reference proteome</keyword>
<dbReference type="GO" id="GO:0004357">
    <property type="term" value="F:glutamate-cysteine ligase activity"/>
    <property type="evidence" value="ECO:0007669"/>
    <property type="project" value="UniProtKB-EC"/>
</dbReference>
<name>A0A6A0B8K1_9LACT</name>
<comment type="catalytic activity">
    <reaction evidence="5">
        <text>L-cysteine + L-glutamate + ATP = gamma-L-glutamyl-L-cysteine + ADP + phosphate + H(+)</text>
        <dbReference type="Rhea" id="RHEA:13285"/>
        <dbReference type="ChEBI" id="CHEBI:15378"/>
        <dbReference type="ChEBI" id="CHEBI:29985"/>
        <dbReference type="ChEBI" id="CHEBI:30616"/>
        <dbReference type="ChEBI" id="CHEBI:35235"/>
        <dbReference type="ChEBI" id="CHEBI:43474"/>
        <dbReference type="ChEBI" id="CHEBI:58173"/>
        <dbReference type="ChEBI" id="CHEBI:456216"/>
        <dbReference type="EC" id="6.3.2.2"/>
    </reaction>
</comment>
<evidence type="ECO:0000256" key="2">
    <source>
        <dbReference type="ARBA" id="ARBA00022598"/>
    </source>
</evidence>